<comment type="caution">
    <text evidence="2">The sequence shown here is derived from an EMBL/GenBank/DDBJ whole genome shotgun (WGS) entry which is preliminary data.</text>
</comment>
<keyword evidence="2" id="KW-0560">Oxidoreductase</keyword>
<dbReference type="SUPFAM" id="SSF54909">
    <property type="entry name" value="Dimeric alpha+beta barrel"/>
    <property type="match status" value="1"/>
</dbReference>
<reference evidence="2 3" key="1">
    <citation type="submission" date="2024-06" db="EMBL/GenBank/DDBJ databases">
        <authorList>
            <person name="Li F."/>
        </authorList>
    </citation>
    <scope>NUCLEOTIDE SEQUENCE [LARGE SCALE GENOMIC DNA]</scope>
    <source>
        <strain evidence="2 3">GXAS 311</strain>
    </source>
</reference>
<keyword evidence="2" id="KW-0503">Monooxygenase</keyword>
<organism evidence="2 3">
    <name type="scientific">Aliikangiella maris</name>
    <dbReference type="NCBI Taxonomy" id="3162458"/>
    <lineage>
        <taxon>Bacteria</taxon>
        <taxon>Pseudomonadati</taxon>
        <taxon>Pseudomonadota</taxon>
        <taxon>Gammaproteobacteria</taxon>
        <taxon>Oceanospirillales</taxon>
        <taxon>Pleioneaceae</taxon>
        <taxon>Aliikangiella</taxon>
    </lineage>
</organism>
<evidence type="ECO:0000313" key="2">
    <source>
        <dbReference type="EMBL" id="MET1256814.1"/>
    </source>
</evidence>
<sequence length="95" mass="10579">MGAVVIVNIEAKLGKSTEALEVIKKSQQLCLSTDGCADFKILQSQEDKHKFSFVERWVSAETHKAFVEQLMSDEAFVASMDVFTSGPEIAYFDEV</sequence>
<dbReference type="Proteomes" id="UP001548189">
    <property type="component" value="Unassembled WGS sequence"/>
</dbReference>
<dbReference type="InterPro" id="IPR007138">
    <property type="entry name" value="ABM_dom"/>
</dbReference>
<dbReference type="InterPro" id="IPR011008">
    <property type="entry name" value="Dimeric_a/b-barrel"/>
</dbReference>
<evidence type="ECO:0000259" key="1">
    <source>
        <dbReference type="PROSITE" id="PS51725"/>
    </source>
</evidence>
<evidence type="ECO:0000313" key="3">
    <source>
        <dbReference type="Proteomes" id="UP001548189"/>
    </source>
</evidence>
<dbReference type="GO" id="GO:0004497">
    <property type="term" value="F:monooxygenase activity"/>
    <property type="evidence" value="ECO:0007669"/>
    <property type="project" value="UniProtKB-KW"/>
</dbReference>
<dbReference type="Gene3D" id="3.30.70.100">
    <property type="match status" value="1"/>
</dbReference>
<accession>A0ABV2BXZ9</accession>
<proteinExistence type="predicted"/>
<keyword evidence="3" id="KW-1185">Reference proteome</keyword>
<feature type="domain" description="ABM" evidence="1">
    <location>
        <begin position="3"/>
        <end position="92"/>
    </location>
</feature>
<protein>
    <submittedName>
        <fullName evidence="2">Antibiotic biosynthesis monooxygenase</fullName>
    </submittedName>
</protein>
<gene>
    <name evidence="2" type="ORF">ABVT43_16855</name>
</gene>
<dbReference type="RefSeq" id="WP_353897397.1">
    <property type="nucleotide sequence ID" value="NZ_JBEVCJ010000028.1"/>
</dbReference>
<dbReference type="EMBL" id="JBEVCJ010000028">
    <property type="protein sequence ID" value="MET1256814.1"/>
    <property type="molecule type" value="Genomic_DNA"/>
</dbReference>
<dbReference type="Pfam" id="PF03992">
    <property type="entry name" value="ABM"/>
    <property type="match status" value="1"/>
</dbReference>
<dbReference type="PROSITE" id="PS51725">
    <property type="entry name" value="ABM"/>
    <property type="match status" value="1"/>
</dbReference>
<name>A0ABV2BXZ9_9GAMM</name>